<dbReference type="Proteomes" id="UP001595377">
    <property type="component" value="Unassembled WGS sequence"/>
</dbReference>
<evidence type="ECO:0000259" key="2">
    <source>
        <dbReference type="Pfam" id="PF13670"/>
    </source>
</evidence>
<name>A0ABV7DIG4_9HYPH</name>
<dbReference type="RefSeq" id="WP_257312195.1">
    <property type="nucleotide sequence ID" value="NZ_JANFDG010000002.1"/>
</dbReference>
<sequence>MPTSLLRFTALAAGLLMTAAAGWAETSPAQIRTQKTLEEVVVDLSAKGYLIREIEMDDGHFEATVVDPQNVVSKAVIDGTTGEIRRIERKR</sequence>
<feature type="signal peptide" evidence="1">
    <location>
        <begin position="1"/>
        <end position="24"/>
    </location>
</feature>
<evidence type="ECO:0000313" key="3">
    <source>
        <dbReference type="EMBL" id="MFC3074428.1"/>
    </source>
</evidence>
<feature type="domain" description="PepSY" evidence="2">
    <location>
        <begin position="9"/>
        <end position="85"/>
    </location>
</feature>
<comment type="caution">
    <text evidence="3">The sequence shown here is derived from an EMBL/GenBank/DDBJ whole genome shotgun (WGS) entry which is preliminary data.</text>
</comment>
<evidence type="ECO:0000256" key="1">
    <source>
        <dbReference type="SAM" id="SignalP"/>
    </source>
</evidence>
<evidence type="ECO:0000313" key="4">
    <source>
        <dbReference type="Proteomes" id="UP001595377"/>
    </source>
</evidence>
<accession>A0ABV7DIG4</accession>
<gene>
    <name evidence="3" type="ORF">ACFOHH_15055</name>
</gene>
<dbReference type="Pfam" id="PF13670">
    <property type="entry name" value="PepSY_2"/>
    <property type="match status" value="1"/>
</dbReference>
<organism evidence="3 4">
    <name type="scientific">Shinella pollutisoli</name>
    <dbReference type="NCBI Taxonomy" id="2250594"/>
    <lineage>
        <taxon>Bacteria</taxon>
        <taxon>Pseudomonadati</taxon>
        <taxon>Pseudomonadota</taxon>
        <taxon>Alphaproteobacteria</taxon>
        <taxon>Hyphomicrobiales</taxon>
        <taxon>Rhizobiaceae</taxon>
        <taxon>Shinella</taxon>
    </lineage>
</organism>
<keyword evidence="4" id="KW-1185">Reference proteome</keyword>
<protein>
    <submittedName>
        <fullName evidence="3">PepSY domain-containing protein</fullName>
    </submittedName>
</protein>
<proteinExistence type="predicted"/>
<keyword evidence="1" id="KW-0732">Signal</keyword>
<dbReference type="InterPro" id="IPR025711">
    <property type="entry name" value="PepSY"/>
</dbReference>
<feature type="chain" id="PRO_5046988297" evidence="1">
    <location>
        <begin position="25"/>
        <end position="91"/>
    </location>
</feature>
<reference evidence="4" key="1">
    <citation type="journal article" date="2019" name="Int. J. Syst. Evol. Microbiol.">
        <title>The Global Catalogue of Microorganisms (GCM) 10K type strain sequencing project: providing services to taxonomists for standard genome sequencing and annotation.</title>
        <authorList>
            <consortium name="The Broad Institute Genomics Platform"/>
            <consortium name="The Broad Institute Genome Sequencing Center for Infectious Disease"/>
            <person name="Wu L."/>
            <person name="Ma J."/>
        </authorList>
    </citation>
    <scope>NUCLEOTIDE SEQUENCE [LARGE SCALE GENOMIC DNA]</scope>
    <source>
        <strain evidence="4">KCTC 52677</strain>
    </source>
</reference>
<dbReference type="EMBL" id="JBHRSP010000024">
    <property type="protein sequence ID" value="MFC3074428.1"/>
    <property type="molecule type" value="Genomic_DNA"/>
</dbReference>